<keyword evidence="7 12" id="KW-0143">Chaperone</keyword>
<feature type="domain" description="PPIase FKBP-type" evidence="16">
    <location>
        <begin position="163"/>
        <end position="245"/>
    </location>
</feature>
<evidence type="ECO:0000313" key="17">
    <source>
        <dbReference type="EMBL" id="TFZ40343.1"/>
    </source>
</evidence>
<dbReference type="InterPro" id="IPR008881">
    <property type="entry name" value="Trigger_fac_ribosome-bd_bac"/>
</dbReference>
<dbReference type="Gene3D" id="3.10.50.40">
    <property type="match status" value="1"/>
</dbReference>
<dbReference type="SUPFAM" id="SSF109998">
    <property type="entry name" value="Triger factor/SurA peptide-binding domain-like"/>
    <property type="match status" value="1"/>
</dbReference>
<evidence type="ECO:0000256" key="6">
    <source>
        <dbReference type="ARBA" id="ARBA00023110"/>
    </source>
</evidence>
<organism evidence="17 18">
    <name type="scientific">Soehngenia longivitae</name>
    <dbReference type="NCBI Taxonomy" id="2562294"/>
    <lineage>
        <taxon>Bacteria</taxon>
        <taxon>Bacillati</taxon>
        <taxon>Bacillota</taxon>
        <taxon>Tissierellia</taxon>
        <taxon>Tissierellales</taxon>
        <taxon>Tissierellaceae</taxon>
        <taxon>Soehngenia</taxon>
    </lineage>
</organism>
<name>A0A4Z0D620_9FIRM</name>
<keyword evidence="18" id="KW-1185">Reference proteome</keyword>
<keyword evidence="9 12" id="KW-0131">Cell cycle</keyword>
<dbReference type="SUPFAM" id="SSF54534">
    <property type="entry name" value="FKBP-like"/>
    <property type="match status" value="1"/>
</dbReference>
<dbReference type="EMBL" id="SRIB01000005">
    <property type="protein sequence ID" value="TFZ40343.1"/>
    <property type="molecule type" value="Genomic_DNA"/>
</dbReference>
<evidence type="ECO:0000256" key="12">
    <source>
        <dbReference type="HAMAP-Rule" id="MF_00303"/>
    </source>
</evidence>
<sequence>MKVDYVKRENNTVYFDAQFTPEEFEESVQKAYIANRSRFNIPGFRKGKAPRQLIELNYGKEIFYEDAINDLLPEAYSYAIDEFKLEPVNRPDVDIEDIDKDKPIVAKFSVEVKPEVKLGDYSNLEIEKTDYSVTDEMINAELERVRDMNARIIDAGEREIVDKDILTIDYEGYIDGEPFEGGSAKDQTLEIGSGQFIPGFEEGLIGKKKGEEVEINVKFPEDYFEESLKGKDATFKVNIKEVKYKELPELDDEFAMDVSEFETLEEYKQSIKEELEKSLKEQENIDLENKIVEKLVEISEFEIPEAMIESQIDSELDNFDYRMKMQGFSLEKYLELTNMNIEQMRESFREVAKKKVEAQLVLEAVAKNEKIEATDEDIQKELEKIAEFYDPDNKEKFIEDMKKGDLNFLKEGIINDKVLDLLKQRVKFVQMEG</sequence>
<dbReference type="Pfam" id="PF05697">
    <property type="entry name" value="Trigger_N"/>
    <property type="match status" value="1"/>
</dbReference>
<dbReference type="GO" id="GO:0051301">
    <property type="term" value="P:cell division"/>
    <property type="evidence" value="ECO:0007669"/>
    <property type="project" value="UniProtKB-KW"/>
</dbReference>
<feature type="coiled-coil region" evidence="15">
    <location>
        <begin position="261"/>
        <end position="288"/>
    </location>
</feature>
<keyword evidence="6 12" id="KW-0697">Rotamase</keyword>
<dbReference type="InterPro" id="IPR046357">
    <property type="entry name" value="PPIase_dom_sf"/>
</dbReference>
<dbReference type="InterPro" id="IPR001179">
    <property type="entry name" value="PPIase_FKBP_dom"/>
</dbReference>
<comment type="caution">
    <text evidence="17">The sequence shown here is derived from an EMBL/GenBank/DDBJ whole genome shotgun (WGS) entry which is preliminary data.</text>
</comment>
<comment type="catalytic activity">
    <reaction evidence="1 12 13">
        <text>[protein]-peptidylproline (omega=180) = [protein]-peptidylproline (omega=0)</text>
        <dbReference type="Rhea" id="RHEA:16237"/>
        <dbReference type="Rhea" id="RHEA-COMP:10747"/>
        <dbReference type="Rhea" id="RHEA-COMP:10748"/>
        <dbReference type="ChEBI" id="CHEBI:83833"/>
        <dbReference type="ChEBI" id="CHEBI:83834"/>
        <dbReference type="EC" id="5.2.1.8"/>
    </reaction>
</comment>
<evidence type="ECO:0000256" key="1">
    <source>
        <dbReference type="ARBA" id="ARBA00000971"/>
    </source>
</evidence>
<dbReference type="NCBIfam" id="TIGR00115">
    <property type="entry name" value="tig"/>
    <property type="match status" value="1"/>
</dbReference>
<reference evidence="17 18" key="1">
    <citation type="submission" date="2019-03" db="EMBL/GenBank/DDBJ databases">
        <title>Draft genome sequence data and analysis of a Fermenting Bacterium, Soehngenia longevitae strain 1933PT, isolated from petroleum reservoir in Azerbaijan.</title>
        <authorList>
            <person name="Grouzdev D.S."/>
            <person name="Bidzhieva S.K."/>
            <person name="Sokolova D.S."/>
            <person name="Tourova T.P."/>
            <person name="Poltaraus A.B."/>
            <person name="Nazina T.N."/>
        </authorList>
    </citation>
    <scope>NUCLEOTIDE SEQUENCE [LARGE SCALE GENOMIC DNA]</scope>
    <source>
        <strain evidence="17 18">1933P</strain>
    </source>
</reference>
<keyword evidence="5 12" id="KW-0132">Cell division</keyword>
<dbReference type="InterPro" id="IPR037041">
    <property type="entry name" value="Trigger_fac_C_sf"/>
</dbReference>
<comment type="similarity">
    <text evidence="2 12 14">Belongs to the FKBP-type PPIase family. Tig subfamily.</text>
</comment>
<dbReference type="Gene3D" id="3.30.70.1050">
    <property type="entry name" value="Trigger factor ribosome-binding domain"/>
    <property type="match status" value="1"/>
</dbReference>
<evidence type="ECO:0000313" key="18">
    <source>
        <dbReference type="Proteomes" id="UP000298381"/>
    </source>
</evidence>
<dbReference type="GO" id="GO:0006457">
    <property type="term" value="P:protein folding"/>
    <property type="evidence" value="ECO:0007669"/>
    <property type="project" value="UniProtKB-UniRule"/>
</dbReference>
<evidence type="ECO:0000256" key="9">
    <source>
        <dbReference type="ARBA" id="ARBA00023306"/>
    </source>
</evidence>
<dbReference type="PROSITE" id="PS50059">
    <property type="entry name" value="FKBP_PPIASE"/>
    <property type="match status" value="1"/>
</dbReference>
<dbReference type="RefSeq" id="WP_135270861.1">
    <property type="nucleotide sequence ID" value="NZ_SRIB01000005.1"/>
</dbReference>
<dbReference type="GO" id="GO:0005737">
    <property type="term" value="C:cytoplasm"/>
    <property type="evidence" value="ECO:0007669"/>
    <property type="project" value="UniProtKB-SubCell"/>
</dbReference>
<evidence type="ECO:0000256" key="15">
    <source>
        <dbReference type="SAM" id="Coils"/>
    </source>
</evidence>
<evidence type="ECO:0000256" key="5">
    <source>
        <dbReference type="ARBA" id="ARBA00022618"/>
    </source>
</evidence>
<dbReference type="Pfam" id="PF05698">
    <property type="entry name" value="Trigger_C"/>
    <property type="match status" value="1"/>
</dbReference>
<gene>
    <name evidence="12" type="primary">tig</name>
    <name evidence="17" type="ORF">E4100_04550</name>
</gene>
<proteinExistence type="inferred from homology"/>
<dbReference type="PIRSF" id="PIRSF003095">
    <property type="entry name" value="Trigger_factor"/>
    <property type="match status" value="1"/>
</dbReference>
<dbReference type="HAMAP" id="MF_00303">
    <property type="entry name" value="Trigger_factor_Tig"/>
    <property type="match status" value="1"/>
</dbReference>
<comment type="subcellular location">
    <subcellularLocation>
        <location evidence="12">Cytoplasm</location>
    </subcellularLocation>
    <text evidence="12">About half TF is bound to the ribosome near the polypeptide exit tunnel while the other half is free in the cytoplasm.</text>
</comment>
<dbReference type="GO" id="GO:0015031">
    <property type="term" value="P:protein transport"/>
    <property type="evidence" value="ECO:0007669"/>
    <property type="project" value="UniProtKB-UniRule"/>
</dbReference>
<evidence type="ECO:0000256" key="10">
    <source>
        <dbReference type="ARBA" id="ARBA00024849"/>
    </source>
</evidence>
<keyword evidence="12" id="KW-0963">Cytoplasm</keyword>
<dbReference type="GO" id="GO:0003755">
    <property type="term" value="F:peptidyl-prolyl cis-trans isomerase activity"/>
    <property type="evidence" value="ECO:0007669"/>
    <property type="project" value="UniProtKB-UniRule"/>
</dbReference>
<dbReference type="InterPro" id="IPR036611">
    <property type="entry name" value="Trigger_fac_ribosome-bd_sf"/>
</dbReference>
<evidence type="ECO:0000256" key="3">
    <source>
        <dbReference type="ARBA" id="ARBA00013194"/>
    </source>
</evidence>
<evidence type="ECO:0000256" key="14">
    <source>
        <dbReference type="RuleBase" id="RU003914"/>
    </source>
</evidence>
<dbReference type="Pfam" id="PF00254">
    <property type="entry name" value="FKBP_C"/>
    <property type="match status" value="1"/>
</dbReference>
<dbReference type="FunFam" id="3.10.50.40:FF:000001">
    <property type="entry name" value="Trigger factor"/>
    <property type="match status" value="1"/>
</dbReference>
<evidence type="ECO:0000256" key="8">
    <source>
        <dbReference type="ARBA" id="ARBA00023235"/>
    </source>
</evidence>
<keyword evidence="8 12" id="KW-0413">Isomerase</keyword>
<dbReference type="Gene3D" id="1.10.3120.10">
    <property type="entry name" value="Trigger factor, C-terminal domain"/>
    <property type="match status" value="1"/>
</dbReference>
<dbReference type="EC" id="5.2.1.8" evidence="3 12"/>
<comment type="domain">
    <text evidence="12">Consists of 3 domains; the N-terminus binds the ribosome, the middle domain has PPIase activity, while the C-terminus has intrinsic chaperone activity on its own.</text>
</comment>
<accession>A0A4Z0D620</accession>
<dbReference type="AlphaFoldDB" id="A0A4Z0D620"/>
<comment type="function">
    <text evidence="10 12">Involved in protein export. Acts as a chaperone by maintaining the newly synthesized protein in an open conformation. Functions as a peptidyl-prolyl cis-trans isomerase.</text>
</comment>
<dbReference type="InterPro" id="IPR005215">
    <property type="entry name" value="Trig_fac"/>
</dbReference>
<keyword evidence="15" id="KW-0175">Coiled coil</keyword>
<dbReference type="InterPro" id="IPR008880">
    <property type="entry name" value="Trigger_fac_C"/>
</dbReference>
<evidence type="ECO:0000256" key="4">
    <source>
        <dbReference type="ARBA" id="ARBA00016902"/>
    </source>
</evidence>
<evidence type="ECO:0000256" key="2">
    <source>
        <dbReference type="ARBA" id="ARBA00005464"/>
    </source>
</evidence>
<dbReference type="InterPro" id="IPR027304">
    <property type="entry name" value="Trigger_fact/SurA_dom_sf"/>
</dbReference>
<dbReference type="OrthoDB" id="9767721at2"/>
<evidence type="ECO:0000259" key="16">
    <source>
        <dbReference type="PROSITE" id="PS50059"/>
    </source>
</evidence>
<dbReference type="Proteomes" id="UP000298381">
    <property type="component" value="Unassembled WGS sequence"/>
</dbReference>
<evidence type="ECO:0000256" key="13">
    <source>
        <dbReference type="PROSITE-ProRule" id="PRU00277"/>
    </source>
</evidence>
<dbReference type="SUPFAM" id="SSF102735">
    <property type="entry name" value="Trigger factor ribosome-binding domain"/>
    <property type="match status" value="1"/>
</dbReference>
<evidence type="ECO:0000256" key="7">
    <source>
        <dbReference type="ARBA" id="ARBA00023186"/>
    </source>
</evidence>
<evidence type="ECO:0000256" key="11">
    <source>
        <dbReference type="ARBA" id="ARBA00029986"/>
    </source>
</evidence>
<protein>
    <recommendedName>
        <fullName evidence="4 12">Trigger factor</fullName>
        <shortName evidence="12">TF</shortName>
        <ecNumber evidence="3 12">5.2.1.8</ecNumber>
    </recommendedName>
    <alternativeName>
        <fullName evidence="11 12">PPIase</fullName>
    </alternativeName>
</protein>